<keyword evidence="2" id="KW-1185">Reference proteome</keyword>
<dbReference type="InterPro" id="IPR011044">
    <property type="entry name" value="Quino_amine_DH_bsu"/>
</dbReference>
<dbReference type="Pfam" id="PF18975">
    <property type="entry name" value="DUF5711"/>
    <property type="match status" value="1"/>
</dbReference>
<dbReference type="AlphaFoldDB" id="A0A8J6M2F0"/>
<sequence>MEGKQPAKKAKKPNILFRLLALLVTAALVLGALALVVYRDRFNLDAVKRWLAYRSIQTSDTGEAVPFTHAGGDKMSLAYLENGILMSSAAGAHYYSFSGRQYAEEVLSMDNPVLSASSKAGVVYDTGGQSLFLFRGTEEVFDLSLEGDGDLLSARANDSGWLAVTAQRSGYKGAVTVYDASGSEVIQISLSSTFVVDAALSPDCKTVAVITMDQEGGTFLSQVLFFPVDQKEPKAQVSLGSVTVLDLDYEDGLLWVLGEDRVMTLSDDGKSANSYPFGRSYLKGCDFGGEGFALLLLGRYRAGSANQVMTIDPEGEVRSSMELRSQVLDFDSAGGYCSLLTGSRLTIYTPELVEYARLGDTQGARYTALSSNGSALLADDQLAWLYIPS</sequence>
<gene>
    <name evidence="1" type="ORF">H8S11_02295</name>
</gene>
<name>A0A8J6M2F0_9FIRM</name>
<dbReference type="Proteomes" id="UP000628736">
    <property type="component" value="Unassembled WGS sequence"/>
</dbReference>
<dbReference type="SUPFAM" id="SSF50969">
    <property type="entry name" value="YVTN repeat-like/Quinoprotein amine dehydrogenase"/>
    <property type="match status" value="1"/>
</dbReference>
<dbReference type="EMBL" id="JACOPO010000001">
    <property type="protein sequence ID" value="MBC5721655.1"/>
    <property type="molecule type" value="Genomic_DNA"/>
</dbReference>
<comment type="caution">
    <text evidence="1">The sequence shown here is derived from an EMBL/GenBank/DDBJ whole genome shotgun (WGS) entry which is preliminary data.</text>
</comment>
<proteinExistence type="predicted"/>
<dbReference type="InterPro" id="IPR043765">
    <property type="entry name" value="DUF5711"/>
</dbReference>
<evidence type="ECO:0000313" key="1">
    <source>
        <dbReference type="EMBL" id="MBC5721655.1"/>
    </source>
</evidence>
<dbReference type="RefSeq" id="WP_186852036.1">
    <property type="nucleotide sequence ID" value="NZ_JACOPO010000001.1"/>
</dbReference>
<protein>
    <recommendedName>
        <fullName evidence="3">WD40 repeat domain-containing protein</fullName>
    </recommendedName>
</protein>
<organism evidence="1 2">
    <name type="scientific">Flintibacter hominis</name>
    <dbReference type="NCBI Taxonomy" id="2763048"/>
    <lineage>
        <taxon>Bacteria</taxon>
        <taxon>Bacillati</taxon>
        <taxon>Bacillota</taxon>
        <taxon>Clostridia</taxon>
        <taxon>Eubacteriales</taxon>
        <taxon>Flintibacter</taxon>
    </lineage>
</organism>
<reference evidence="1" key="1">
    <citation type="submission" date="2020-08" db="EMBL/GenBank/DDBJ databases">
        <title>Genome public.</title>
        <authorList>
            <person name="Liu C."/>
            <person name="Sun Q."/>
        </authorList>
    </citation>
    <scope>NUCLEOTIDE SEQUENCE</scope>
    <source>
        <strain evidence="1">NSJ-23</strain>
    </source>
</reference>
<accession>A0A8J6M2F0</accession>
<evidence type="ECO:0000313" key="2">
    <source>
        <dbReference type="Proteomes" id="UP000628736"/>
    </source>
</evidence>
<evidence type="ECO:0008006" key="3">
    <source>
        <dbReference type="Google" id="ProtNLM"/>
    </source>
</evidence>